<dbReference type="EMBL" id="CAJVRL010000075">
    <property type="protein sequence ID" value="CAG8956940.1"/>
    <property type="molecule type" value="Genomic_DNA"/>
</dbReference>
<proteinExistence type="predicted"/>
<keyword evidence="2" id="KW-1185">Reference proteome</keyword>
<organism evidence="1 2">
    <name type="scientific">Hymenoscyphus fraxineus</name>
    <dbReference type="NCBI Taxonomy" id="746836"/>
    <lineage>
        <taxon>Eukaryota</taxon>
        <taxon>Fungi</taxon>
        <taxon>Dikarya</taxon>
        <taxon>Ascomycota</taxon>
        <taxon>Pezizomycotina</taxon>
        <taxon>Leotiomycetes</taxon>
        <taxon>Helotiales</taxon>
        <taxon>Helotiaceae</taxon>
        <taxon>Hymenoscyphus</taxon>
    </lineage>
</organism>
<evidence type="ECO:0000313" key="1">
    <source>
        <dbReference type="EMBL" id="CAG8956940.1"/>
    </source>
</evidence>
<protein>
    <submittedName>
        <fullName evidence="1">Uncharacterized protein</fullName>
    </submittedName>
</protein>
<comment type="caution">
    <text evidence="1">The sequence shown here is derived from an EMBL/GenBank/DDBJ whole genome shotgun (WGS) entry which is preliminary data.</text>
</comment>
<dbReference type="Proteomes" id="UP000696280">
    <property type="component" value="Unassembled WGS sequence"/>
</dbReference>
<sequence length="78" mass="9273">MRLSRRHLSFNGEAVGLLHDNFIKDKAAEFDRRETAIDYERSIKEKCQKCWKKLKGLFKKSEAPRSGQNKSIHRIRNR</sequence>
<evidence type="ECO:0000313" key="2">
    <source>
        <dbReference type="Proteomes" id="UP000696280"/>
    </source>
</evidence>
<name>A0A9N9L3A4_9HELO</name>
<dbReference type="OrthoDB" id="10376742at2759"/>
<reference evidence="1" key="1">
    <citation type="submission" date="2021-07" db="EMBL/GenBank/DDBJ databases">
        <authorList>
            <person name="Durling M."/>
        </authorList>
    </citation>
    <scope>NUCLEOTIDE SEQUENCE</scope>
</reference>
<accession>A0A9N9L3A4</accession>
<dbReference type="AlphaFoldDB" id="A0A9N9L3A4"/>
<gene>
    <name evidence="1" type="ORF">HYFRA_00011991</name>
</gene>